<dbReference type="PANTHER" id="PTHR28625">
    <property type="entry name" value="PROTEIN PHOSPHATASE 1 REGULATORY SUBUNIT 35"/>
    <property type="match status" value="1"/>
</dbReference>
<evidence type="ECO:0000313" key="8">
    <source>
        <dbReference type="RefSeq" id="XP_072799314.1"/>
    </source>
</evidence>
<feature type="region of interest" description="Disordered" evidence="5">
    <location>
        <begin position="1"/>
        <end position="185"/>
    </location>
</feature>
<evidence type="ECO:0000259" key="6">
    <source>
        <dbReference type="Pfam" id="PF15503"/>
    </source>
</evidence>
<protein>
    <submittedName>
        <fullName evidence="8 9">Protein phosphatase 1 regulatory subunit 35 isoform X1</fullName>
    </submittedName>
</protein>
<feature type="domain" description="Protein phosphatase 1 regulatory subunit 35 C-terminal" evidence="6">
    <location>
        <begin position="181"/>
        <end position="327"/>
    </location>
</feature>
<dbReference type="Proteomes" id="UP001652581">
    <property type="component" value="Chromosome 18"/>
</dbReference>
<accession>A0ABM5BSD6</accession>
<evidence type="ECO:0000256" key="5">
    <source>
        <dbReference type="SAM" id="MobiDB-lite"/>
    </source>
</evidence>
<dbReference type="RefSeq" id="XP_072799315.1">
    <property type="nucleotide sequence ID" value="XM_072943214.1"/>
</dbReference>
<proteinExistence type="inferred from homology"/>
<evidence type="ECO:0000256" key="4">
    <source>
        <dbReference type="ARBA" id="ARBA00029452"/>
    </source>
</evidence>
<organism evidence="7 8">
    <name type="scientific">Vicugna pacos</name>
    <name type="common">Alpaca</name>
    <name type="synonym">Lama pacos</name>
    <dbReference type="NCBI Taxonomy" id="30538"/>
    <lineage>
        <taxon>Eukaryota</taxon>
        <taxon>Metazoa</taxon>
        <taxon>Chordata</taxon>
        <taxon>Craniata</taxon>
        <taxon>Vertebrata</taxon>
        <taxon>Euteleostomi</taxon>
        <taxon>Mammalia</taxon>
        <taxon>Eutheria</taxon>
        <taxon>Laurasiatheria</taxon>
        <taxon>Artiodactyla</taxon>
        <taxon>Tylopoda</taxon>
        <taxon>Camelidae</taxon>
        <taxon>Vicugna</taxon>
    </lineage>
</organism>
<gene>
    <name evidence="8 9 10" type="primary">PPP1R35</name>
</gene>
<dbReference type="PANTHER" id="PTHR28625:SF1">
    <property type="entry name" value="PROTEIN PHOSPHATASE 1 REGULATORY SUBUNIT 35"/>
    <property type="match status" value="1"/>
</dbReference>
<dbReference type="InterPro" id="IPR029135">
    <property type="entry name" value="PPP1R35_C"/>
</dbReference>
<dbReference type="RefSeq" id="XP_072799314.1">
    <property type="nucleotide sequence ID" value="XM_072943213.1"/>
</dbReference>
<name>A0ABM5BSD6_VICPA</name>
<evidence type="ECO:0000313" key="9">
    <source>
        <dbReference type="RefSeq" id="XP_072799315.1"/>
    </source>
</evidence>
<dbReference type="InterPro" id="IPR033590">
    <property type="entry name" value="PPP1R35"/>
</dbReference>
<comment type="similarity">
    <text evidence="4">Belongs to the PPP1R35 family.</text>
</comment>
<reference evidence="8 9" key="1">
    <citation type="submission" date="2025-05" db="UniProtKB">
        <authorList>
            <consortium name="RefSeq"/>
        </authorList>
    </citation>
    <scope>IDENTIFICATION</scope>
</reference>
<keyword evidence="3" id="KW-0206">Cytoskeleton</keyword>
<evidence type="ECO:0000313" key="7">
    <source>
        <dbReference type="Proteomes" id="UP001652581"/>
    </source>
</evidence>
<evidence type="ECO:0000256" key="3">
    <source>
        <dbReference type="ARBA" id="ARBA00023212"/>
    </source>
</evidence>
<evidence type="ECO:0000256" key="2">
    <source>
        <dbReference type="ARBA" id="ARBA00022490"/>
    </source>
</evidence>
<evidence type="ECO:0000256" key="1">
    <source>
        <dbReference type="ARBA" id="ARBA00004114"/>
    </source>
</evidence>
<sequence>MQAEARRETGGGGTEMTVRSINGAGRGLVSPPPCVRFSVAASERGGGKVASSSPATLGPQRSRISVHSKMMGCEKSELESVGGGEALAAPGSPPEPRAPDSAAPVPEPGLDLSLSPRSESPGLPTRSPGQRKGRAARRGGARKGRQVRFRLAPPSPVRSEQPPAAAPPSEKRAAPKDLGTPAQQSSLALSLELQAARAAVGGQFDAAKAVEEQLRKSFQTRCGLEESVAEGLNVPRSKRLFRDLVSLQVPEEQVLNAALREKLALLPPQARAPLPKEPPGPGPDMTILCDPDTLFYESPHLTLEGLPPLRLQLRTRPSEDTFLMHRTLRRWEA</sequence>
<dbReference type="GeneID" id="102538409"/>
<dbReference type="Pfam" id="PF15503">
    <property type="entry name" value="PPP1R35_C"/>
    <property type="match status" value="1"/>
</dbReference>
<evidence type="ECO:0000313" key="10">
    <source>
        <dbReference type="RefSeq" id="XP_072799316.1"/>
    </source>
</evidence>
<feature type="compositionally biased region" description="Basic residues" evidence="5">
    <location>
        <begin position="129"/>
        <end position="148"/>
    </location>
</feature>
<dbReference type="RefSeq" id="XP_072799316.1">
    <property type="nucleotide sequence ID" value="XM_072943215.1"/>
</dbReference>
<keyword evidence="7" id="KW-1185">Reference proteome</keyword>
<comment type="subcellular location">
    <subcellularLocation>
        <location evidence="1">Cytoplasm</location>
        <location evidence="1">Cytoskeleton</location>
        <location evidence="1">Microtubule organizing center</location>
        <location evidence="1">Centrosome</location>
        <location evidence="1">Centriole</location>
    </subcellularLocation>
</comment>
<keyword evidence="2" id="KW-0963">Cytoplasm</keyword>